<dbReference type="Gene3D" id="3.40.190.10">
    <property type="entry name" value="Periplasmic binding protein-like II"/>
    <property type="match status" value="2"/>
</dbReference>
<dbReference type="PANTHER" id="PTHR30222:SF18">
    <property type="entry name" value="BIFUNCTIONAL POLYHYDROXYBUTYRATE SYNTHASE _ ABC TRANSPORTER PERIPLASMIC BINDING PROTEIN-RELATED"/>
    <property type="match status" value="1"/>
</dbReference>
<reference evidence="7" key="1">
    <citation type="journal article" date="2019" name="Int. J. Syst. Evol. Microbiol.">
        <title>The Global Catalogue of Microorganisms (GCM) 10K type strain sequencing project: providing services to taxonomists for standard genome sequencing and annotation.</title>
        <authorList>
            <consortium name="The Broad Institute Genomics Platform"/>
            <consortium name="The Broad Institute Genome Sequencing Center for Infectious Disease"/>
            <person name="Wu L."/>
            <person name="Ma J."/>
        </authorList>
    </citation>
    <scope>NUCLEOTIDE SEQUENCE [LARGE SCALE GENOMIC DNA]</scope>
    <source>
        <strain evidence="7">KACC 14249</strain>
    </source>
</reference>
<keyword evidence="4" id="KW-0574">Periplasm</keyword>
<gene>
    <name evidence="6" type="ORF">ACFQDO_10870</name>
</gene>
<proteinExistence type="predicted"/>
<dbReference type="PROSITE" id="PS51257">
    <property type="entry name" value="PROKAR_LIPOPROTEIN"/>
    <property type="match status" value="1"/>
</dbReference>
<dbReference type="InterPro" id="IPR006059">
    <property type="entry name" value="SBP"/>
</dbReference>
<dbReference type="Pfam" id="PF13416">
    <property type="entry name" value="SBP_bac_8"/>
    <property type="match status" value="1"/>
</dbReference>
<evidence type="ECO:0000256" key="2">
    <source>
        <dbReference type="ARBA" id="ARBA00022448"/>
    </source>
</evidence>
<evidence type="ECO:0000313" key="6">
    <source>
        <dbReference type="EMBL" id="MFC6007631.1"/>
    </source>
</evidence>
<evidence type="ECO:0000256" key="5">
    <source>
        <dbReference type="SAM" id="SignalP"/>
    </source>
</evidence>
<organism evidence="6 7">
    <name type="scientific">Angustibacter luteus</name>
    <dbReference type="NCBI Taxonomy" id="658456"/>
    <lineage>
        <taxon>Bacteria</taxon>
        <taxon>Bacillati</taxon>
        <taxon>Actinomycetota</taxon>
        <taxon>Actinomycetes</taxon>
        <taxon>Kineosporiales</taxon>
        <taxon>Kineosporiaceae</taxon>
    </lineage>
</organism>
<dbReference type="PANTHER" id="PTHR30222">
    <property type="entry name" value="SPERMIDINE/PUTRESCINE-BINDING PERIPLASMIC PROTEIN"/>
    <property type="match status" value="1"/>
</dbReference>
<dbReference type="RefSeq" id="WP_345715687.1">
    <property type="nucleotide sequence ID" value="NZ_BAABFP010000002.1"/>
</dbReference>
<name>A0ABW1JE47_9ACTN</name>
<accession>A0ABW1JE47</accession>
<keyword evidence="2" id="KW-0813">Transport</keyword>
<protein>
    <submittedName>
        <fullName evidence="6">Extracellular solute-binding protein</fullName>
    </submittedName>
</protein>
<dbReference type="EMBL" id="JBHSRD010000004">
    <property type="protein sequence ID" value="MFC6007631.1"/>
    <property type="molecule type" value="Genomic_DNA"/>
</dbReference>
<evidence type="ECO:0000256" key="3">
    <source>
        <dbReference type="ARBA" id="ARBA00022729"/>
    </source>
</evidence>
<keyword evidence="7" id="KW-1185">Reference proteome</keyword>
<dbReference type="InterPro" id="IPR001188">
    <property type="entry name" value="Sperm_putr-bd"/>
</dbReference>
<evidence type="ECO:0000313" key="7">
    <source>
        <dbReference type="Proteomes" id="UP001596189"/>
    </source>
</evidence>
<comment type="subcellular location">
    <subcellularLocation>
        <location evidence="1">Periplasm</location>
    </subcellularLocation>
</comment>
<dbReference type="Proteomes" id="UP001596189">
    <property type="component" value="Unassembled WGS sequence"/>
</dbReference>
<evidence type="ECO:0000256" key="4">
    <source>
        <dbReference type="ARBA" id="ARBA00022764"/>
    </source>
</evidence>
<dbReference type="SUPFAM" id="SSF53850">
    <property type="entry name" value="Periplasmic binding protein-like II"/>
    <property type="match status" value="1"/>
</dbReference>
<comment type="caution">
    <text evidence="6">The sequence shown here is derived from an EMBL/GenBank/DDBJ whole genome shotgun (WGS) entry which is preliminary data.</text>
</comment>
<keyword evidence="3 5" id="KW-0732">Signal</keyword>
<feature type="chain" id="PRO_5045574836" evidence="5">
    <location>
        <begin position="22"/>
        <end position="400"/>
    </location>
</feature>
<feature type="signal peptide" evidence="5">
    <location>
        <begin position="1"/>
        <end position="21"/>
    </location>
</feature>
<sequence>MATKRLTAGVAVAAVLALAVAGCGSDSDSSSSGGTRAKPPSLKALQTLGAGEGAINILAWAGYAENGTTDPSVDWVTPFEKATGCKANVQVANTSDEMFEKMGTGDFDVVSASGDSSLRMIYAGKVAPVNTSLLTNWADIAPFQKGQQWNSVDGVDYGIPHGWGANLLSWRTDKVTPAPDSWSVVWDQNSPYKGKIGAYDSPTYLADAALYLMATKPELGIKNPYALDKKQFDAAVELATQQKSILAGYWASYTDAQKAFTNGTYVLGTSWQIIVNLAQADKAKVDATLPKEGSTGWADTWMVDAKSPHPNCSYLWMNHITTPSVQAQVAEWFGEAPANLKACTETADAGHCKVFHADDEPYFKKIWFWATPQSDCLDGRSDTKCIPYSEWTKAWSTLRS</sequence>
<evidence type="ECO:0000256" key="1">
    <source>
        <dbReference type="ARBA" id="ARBA00004418"/>
    </source>
</evidence>
<dbReference type="PRINTS" id="PR00909">
    <property type="entry name" value="SPERMDNBNDNG"/>
</dbReference>